<feature type="compositionally biased region" description="Low complexity" evidence="1">
    <location>
        <begin position="163"/>
        <end position="181"/>
    </location>
</feature>
<dbReference type="InterPro" id="IPR032856">
    <property type="entry name" value="GDE_N_bis"/>
</dbReference>
<feature type="compositionally biased region" description="Low complexity" evidence="1">
    <location>
        <begin position="235"/>
        <end position="246"/>
    </location>
</feature>
<feature type="region of interest" description="Disordered" evidence="1">
    <location>
        <begin position="1"/>
        <end position="32"/>
    </location>
</feature>
<evidence type="ECO:0000313" key="3">
    <source>
        <dbReference type="EMBL" id="NYF58684.1"/>
    </source>
</evidence>
<evidence type="ECO:0000259" key="2">
    <source>
        <dbReference type="Pfam" id="PF14742"/>
    </source>
</evidence>
<sequence>MAAVRSTPADPTPGGRTVARETGDQRAMPPELGPNSLAVLSGPTFMYSDQSGDVPPGSIGGLVHLDTRLLSRWVLTVNGARLLVLRAETIDHYSAQYVLTNPDVPGLPPDSLGIRRLRYVGDGFHERVELVSFRPEPVQVQLRLAVDADFADLFEVKSVVQDAPRASPAPTSPASCASPTRETGSARRPASGARCPPTGWKATSWCGTSRCSRARAGRSTWMCLCRRGSAWWNRSGATSPTSSTGGRMTRCAGGQSSGRC</sequence>
<evidence type="ECO:0000256" key="1">
    <source>
        <dbReference type="SAM" id="MobiDB-lite"/>
    </source>
</evidence>
<evidence type="ECO:0000313" key="4">
    <source>
        <dbReference type="Proteomes" id="UP000631553"/>
    </source>
</evidence>
<organism evidence="3 4">
    <name type="scientific">Micromonospora purpureochromogenes</name>
    <dbReference type="NCBI Taxonomy" id="47872"/>
    <lineage>
        <taxon>Bacteria</taxon>
        <taxon>Bacillati</taxon>
        <taxon>Actinomycetota</taxon>
        <taxon>Actinomycetes</taxon>
        <taxon>Micromonosporales</taxon>
        <taxon>Micromonosporaceae</taxon>
        <taxon>Micromonospora</taxon>
    </lineage>
</organism>
<feature type="region of interest" description="Disordered" evidence="1">
    <location>
        <begin position="235"/>
        <end position="260"/>
    </location>
</feature>
<reference evidence="3 4" key="1">
    <citation type="submission" date="2020-07" db="EMBL/GenBank/DDBJ databases">
        <title>Sequencing the genomes of 1000 actinobacteria strains.</title>
        <authorList>
            <person name="Klenk H.-P."/>
        </authorList>
    </citation>
    <scope>NUCLEOTIDE SEQUENCE [LARGE SCALE GENOMIC DNA]</scope>
    <source>
        <strain evidence="3 4">DSM 43814</strain>
    </source>
</reference>
<comment type="caution">
    <text evidence="3">The sequence shown here is derived from an EMBL/GenBank/DDBJ whole genome shotgun (WGS) entry which is preliminary data.</text>
</comment>
<protein>
    <recommendedName>
        <fullName evidence="2">Putative glycogen debranching enzyme N-terminal domain-containing protein</fullName>
    </recommendedName>
</protein>
<name>A0ABX2RQ78_9ACTN</name>
<feature type="region of interest" description="Disordered" evidence="1">
    <location>
        <begin position="162"/>
        <end position="196"/>
    </location>
</feature>
<gene>
    <name evidence="3" type="ORF">HDA35_004515</name>
</gene>
<feature type="domain" description="Putative glycogen debranching enzyme N-terminal" evidence="2">
    <location>
        <begin position="41"/>
        <end position="168"/>
    </location>
</feature>
<dbReference type="EMBL" id="JACCCQ010000001">
    <property type="protein sequence ID" value="NYF58684.1"/>
    <property type="molecule type" value="Genomic_DNA"/>
</dbReference>
<dbReference type="Pfam" id="PF14742">
    <property type="entry name" value="GDE_N_bis"/>
    <property type="match status" value="1"/>
</dbReference>
<accession>A0ABX2RQ78</accession>
<dbReference type="Proteomes" id="UP000631553">
    <property type="component" value="Unassembled WGS sequence"/>
</dbReference>
<keyword evidence="4" id="KW-1185">Reference proteome</keyword>
<proteinExistence type="predicted"/>